<dbReference type="SUPFAM" id="SSF47413">
    <property type="entry name" value="lambda repressor-like DNA-binding domains"/>
    <property type="match status" value="1"/>
</dbReference>
<gene>
    <name evidence="1" type="ORF">COA07_15130</name>
</gene>
<evidence type="ECO:0000313" key="2">
    <source>
        <dbReference type="Proteomes" id="UP000218323"/>
    </source>
</evidence>
<reference evidence="1 2" key="1">
    <citation type="submission" date="2017-09" db="EMBL/GenBank/DDBJ databases">
        <title>Sphingomonas adhaesiva DSM 7418, whole genome shotgun sequence.</title>
        <authorList>
            <person name="Feng G."/>
            <person name="Zhu H."/>
        </authorList>
    </citation>
    <scope>NUCLEOTIDE SEQUENCE [LARGE SCALE GENOMIC DNA]</scope>
    <source>
        <strain evidence="1 2">DSM 7418</strain>
    </source>
</reference>
<dbReference type="Gene3D" id="1.10.260.40">
    <property type="entry name" value="lambda repressor-like DNA-binding domains"/>
    <property type="match status" value="1"/>
</dbReference>
<sequence length="112" mass="12280">MASAVATIINDLRERGGLKGTDVANIAAVSPATVSRWTTGTSFPQPKTQLLISDLRYVVDRLADLYDPEETRLWLYAKHRLLNGERAIDLIHGGRADEVLGIIEGLNEGTYS</sequence>
<dbReference type="GO" id="GO:0003677">
    <property type="term" value="F:DNA binding"/>
    <property type="evidence" value="ECO:0007669"/>
    <property type="project" value="InterPro"/>
</dbReference>
<keyword evidence="2" id="KW-1185">Reference proteome</keyword>
<dbReference type="RefSeq" id="WP_066706670.1">
    <property type="nucleotide sequence ID" value="NZ_NWVC01000009.1"/>
</dbReference>
<name>A0A2A4I6A2_9SPHN</name>
<evidence type="ECO:0000313" key="1">
    <source>
        <dbReference type="EMBL" id="PCG13292.1"/>
    </source>
</evidence>
<dbReference type="InterPro" id="IPR001387">
    <property type="entry name" value="Cro/C1-type_HTH"/>
</dbReference>
<proteinExistence type="predicted"/>
<dbReference type="EMBL" id="NWVC01000009">
    <property type="protein sequence ID" value="PCG13292.1"/>
    <property type="molecule type" value="Genomic_DNA"/>
</dbReference>
<dbReference type="CDD" id="cd00093">
    <property type="entry name" value="HTH_XRE"/>
    <property type="match status" value="1"/>
</dbReference>
<organism evidence="1 2">
    <name type="scientific">Sphingomonas adhaesiva</name>
    <dbReference type="NCBI Taxonomy" id="28212"/>
    <lineage>
        <taxon>Bacteria</taxon>
        <taxon>Pseudomonadati</taxon>
        <taxon>Pseudomonadota</taxon>
        <taxon>Alphaproteobacteria</taxon>
        <taxon>Sphingomonadales</taxon>
        <taxon>Sphingomonadaceae</taxon>
        <taxon>Sphingomonas</taxon>
    </lineage>
</organism>
<protein>
    <submittedName>
        <fullName evidence="1">XRE family transcriptional regulator</fullName>
    </submittedName>
</protein>
<dbReference type="AlphaFoldDB" id="A0A2A4I6A2"/>
<dbReference type="Proteomes" id="UP000218323">
    <property type="component" value="Unassembled WGS sequence"/>
</dbReference>
<comment type="caution">
    <text evidence="1">The sequence shown here is derived from an EMBL/GenBank/DDBJ whole genome shotgun (WGS) entry which is preliminary data.</text>
</comment>
<dbReference type="InterPro" id="IPR010982">
    <property type="entry name" value="Lambda_DNA-bd_dom_sf"/>
</dbReference>
<accession>A0A2A4I6A2</accession>